<dbReference type="Proteomes" id="UP001150569">
    <property type="component" value="Unassembled WGS sequence"/>
</dbReference>
<evidence type="ECO:0000256" key="1">
    <source>
        <dbReference type="ARBA" id="ARBA00004123"/>
    </source>
</evidence>
<feature type="region of interest" description="Disordered" evidence="4">
    <location>
        <begin position="1103"/>
        <end position="1132"/>
    </location>
</feature>
<accession>A0A9W8AG55</accession>
<gene>
    <name evidence="7" type="ORF">IWQ60_001710</name>
</gene>
<feature type="region of interest" description="Disordered" evidence="4">
    <location>
        <begin position="471"/>
        <end position="566"/>
    </location>
</feature>
<evidence type="ECO:0000256" key="3">
    <source>
        <dbReference type="ARBA" id="ARBA00023242"/>
    </source>
</evidence>
<feature type="compositionally biased region" description="Acidic residues" evidence="4">
    <location>
        <begin position="547"/>
        <end position="563"/>
    </location>
</feature>
<evidence type="ECO:0000256" key="4">
    <source>
        <dbReference type="SAM" id="MobiDB-lite"/>
    </source>
</evidence>
<evidence type="ECO:0000256" key="2">
    <source>
        <dbReference type="ARBA" id="ARBA00022664"/>
    </source>
</evidence>
<dbReference type="InterPro" id="IPR032460">
    <property type="entry name" value="Symplekin/Pta1_N"/>
</dbReference>
<dbReference type="InterPro" id="IPR016024">
    <property type="entry name" value="ARM-type_fold"/>
</dbReference>
<dbReference type="Pfam" id="PF12295">
    <property type="entry name" value="Symplekin_C"/>
    <property type="match status" value="1"/>
</dbReference>
<feature type="compositionally biased region" description="Pro residues" evidence="4">
    <location>
        <begin position="480"/>
        <end position="498"/>
    </location>
</feature>
<dbReference type="GO" id="GO:0006397">
    <property type="term" value="P:mRNA processing"/>
    <property type="evidence" value="ECO:0007669"/>
    <property type="project" value="UniProtKB-KW"/>
</dbReference>
<name>A0A9W8AG55_9FUNG</name>
<evidence type="ECO:0000259" key="6">
    <source>
        <dbReference type="Pfam" id="PF12295"/>
    </source>
</evidence>
<dbReference type="EMBL" id="JANBPT010000058">
    <property type="protein sequence ID" value="KAJ1928807.1"/>
    <property type="molecule type" value="Genomic_DNA"/>
</dbReference>
<organism evidence="7 8">
    <name type="scientific">Tieghemiomyces parasiticus</name>
    <dbReference type="NCBI Taxonomy" id="78921"/>
    <lineage>
        <taxon>Eukaryota</taxon>
        <taxon>Fungi</taxon>
        <taxon>Fungi incertae sedis</taxon>
        <taxon>Zoopagomycota</taxon>
        <taxon>Kickxellomycotina</taxon>
        <taxon>Dimargaritomycetes</taxon>
        <taxon>Dimargaritales</taxon>
        <taxon>Dimargaritaceae</taxon>
        <taxon>Tieghemiomyces</taxon>
    </lineage>
</organism>
<feature type="domain" description="Symplekin C-terminal" evidence="6">
    <location>
        <begin position="1056"/>
        <end position="1261"/>
    </location>
</feature>
<dbReference type="Pfam" id="PF11935">
    <property type="entry name" value="SYMPK_PTA1_N"/>
    <property type="match status" value="1"/>
</dbReference>
<feature type="domain" description="Symplekin/Pta1 N-terminal" evidence="5">
    <location>
        <begin position="133"/>
        <end position="335"/>
    </location>
</feature>
<dbReference type="InterPro" id="IPR022075">
    <property type="entry name" value="Symplekin_C"/>
</dbReference>
<comment type="caution">
    <text evidence="7">The sequence shown here is derived from an EMBL/GenBank/DDBJ whole genome shotgun (WGS) entry which is preliminary data.</text>
</comment>
<evidence type="ECO:0000313" key="8">
    <source>
        <dbReference type="Proteomes" id="UP001150569"/>
    </source>
</evidence>
<evidence type="ECO:0008006" key="9">
    <source>
        <dbReference type="Google" id="ProtNLM"/>
    </source>
</evidence>
<dbReference type="Gene3D" id="1.25.10.10">
    <property type="entry name" value="Leucine-rich Repeat Variant"/>
    <property type="match status" value="1"/>
</dbReference>
<keyword evidence="2" id="KW-0507">mRNA processing</keyword>
<dbReference type="InterPro" id="IPR021850">
    <property type="entry name" value="Symplekin/Pta1"/>
</dbReference>
<proteinExistence type="predicted"/>
<feature type="region of interest" description="Disordered" evidence="4">
    <location>
        <begin position="390"/>
        <end position="438"/>
    </location>
</feature>
<dbReference type="GO" id="GO:0005847">
    <property type="term" value="C:mRNA cleavage and polyadenylation specificity factor complex"/>
    <property type="evidence" value="ECO:0007669"/>
    <property type="project" value="TreeGrafter"/>
</dbReference>
<evidence type="ECO:0000259" key="5">
    <source>
        <dbReference type="Pfam" id="PF11935"/>
    </source>
</evidence>
<dbReference type="PANTHER" id="PTHR15245">
    <property type="entry name" value="SYMPLEKIN-RELATED"/>
    <property type="match status" value="1"/>
</dbReference>
<keyword evidence="8" id="KW-1185">Reference proteome</keyword>
<feature type="compositionally biased region" description="Basic and acidic residues" evidence="4">
    <location>
        <begin position="390"/>
        <end position="405"/>
    </location>
</feature>
<evidence type="ECO:0000313" key="7">
    <source>
        <dbReference type="EMBL" id="KAJ1928807.1"/>
    </source>
</evidence>
<dbReference type="PANTHER" id="PTHR15245:SF20">
    <property type="entry name" value="SYMPLEKIN"/>
    <property type="match status" value="1"/>
</dbReference>
<dbReference type="OrthoDB" id="331600at2759"/>
<protein>
    <recommendedName>
        <fullName evidence="9">Symplekin</fullName>
    </recommendedName>
</protein>
<reference evidence="7" key="1">
    <citation type="submission" date="2022-07" db="EMBL/GenBank/DDBJ databases">
        <title>Phylogenomic reconstructions and comparative analyses of Kickxellomycotina fungi.</title>
        <authorList>
            <person name="Reynolds N.K."/>
            <person name="Stajich J.E."/>
            <person name="Barry K."/>
            <person name="Grigoriev I.V."/>
            <person name="Crous P."/>
            <person name="Smith M.E."/>
        </authorList>
    </citation>
    <scope>NUCLEOTIDE SEQUENCE</scope>
    <source>
        <strain evidence="7">RSA 861</strain>
    </source>
</reference>
<sequence>MAAPTGPLGDQLCEALHQLDGSASPSDDAHSPLPADLATQPPEAVARLLLERLTRRAPADTRDYFDLLLTVCREISDPTVQVASLRILERCLLVSLGDTRHDADHNLRAMGKALALLKVSQVLLNGDRAAMVQVLQLLAILYPHVFRAALTFPTDRQAEVWNLLQTMARENTYLLEIPDNALFLGALRFYYVIIDTLSTPDSRIPETVNLTGSASASVTHVRPVCQTLHAFPHLDQCPADHPFLHRQALARDARHYYDQTLLILQQPHASCAALLALITLCSGHMRTRPEVVAFTVPQFVAWRKESAQKFTVFQWKCLDKAVRAHWFNVYKVLHQATAKVLNAQRPIPDKKSPFPLFMLAKQVLDRGGRQDFEAYLARFARFLQQQRHTQELTRGSRSEAARTAKEAGSQPAASERKPSRWTDAIPPPPASGTQTDITQLPVAAIIPSLLKTLRDIPEDILRRQVQKLPTVPGTGRILVPPAPFLLPTLPPTENPPSPAGSLKRPRSSGGPDREDNMSAPEGSHNPSADGKRARLADTIQPVTVTAPEEEEAPPVDPEAEDEERASFLPAADPSELAADDNESMLRASLARLLAASSEILAPANLITYPGPRQATAPARLLPPASVLQLGGEEMELDIRSPPTVEQIMTDWMVIVARLTAWVTQSRAASLEQDEVRVKEDDDGIDQQVPPETEVITAAATAVAEQLVDFVTAEFRPRYELAILWLHELWYQNQTAPQPARLPEVLRYTTWFRRLLDRAVEKADVRDVVLARLVLDVPEFPLEALQLLQEQYRNPAKQKACIGALKELVELRPPTRTEALRILLDFTSATERPARQMAIKVVREWYPDHTKLSAPILAHAEQAFQSLARLPKPEALVDDPPADVTKLVDPTAVAETDGGTDGTDQGAAPEISATEMAVDSGAPADQGGEGTQTEEVEAKPDPLTMAQKYLEVQVVERSELFLALCSKHPDLFSQVFDVYPQLQEFTQQVVRRHVTELVKAIGPEAPGMHRALRACPAAAEDLMLSVVGTLSNTVAPVPELAVVILDICTEGRDTISPRLLVPVLHGLKTKAEALRALALVLAQLNDPELDRAALKDAIRKLVSPRPLPGTTTATTAGGGSGVKDTPNPPKMGRPLVSPTDALVAIHNMEEDIGLKSTAEALQLCLPMGSVFTSEHVAAALQQLVEQPRLPDLFMRTVIQTAGLHKNLTNFVTMILSRLVRRKAWTMPRIWEGFLRCCKLTQPTSLPVLLQLPKEVLETTLKKHTDLRQTLQQYVSSLTHIHLSRIQHLLPVINDEAAA</sequence>
<dbReference type="SUPFAM" id="SSF48371">
    <property type="entry name" value="ARM repeat"/>
    <property type="match status" value="1"/>
</dbReference>
<dbReference type="InterPro" id="IPR011989">
    <property type="entry name" value="ARM-like"/>
</dbReference>
<comment type="subcellular location">
    <subcellularLocation>
        <location evidence="1">Nucleus</location>
    </subcellularLocation>
</comment>
<keyword evidence="3" id="KW-0539">Nucleus</keyword>